<dbReference type="GO" id="GO:0005743">
    <property type="term" value="C:mitochondrial inner membrane"/>
    <property type="evidence" value="ECO:0007669"/>
    <property type="project" value="UniProtKB-SubCell"/>
</dbReference>
<evidence type="ECO:0000256" key="1">
    <source>
        <dbReference type="ARBA" id="ARBA00004434"/>
    </source>
</evidence>
<evidence type="ECO:0000256" key="11">
    <source>
        <dbReference type="ARBA" id="ARBA00048778"/>
    </source>
</evidence>
<keyword evidence="3" id="KW-0812">Transmembrane</keyword>
<dbReference type="PANTHER" id="PTHR23070">
    <property type="entry name" value="BCS1 AAA-TYPE ATPASE"/>
    <property type="match status" value="1"/>
</dbReference>
<keyword evidence="5" id="KW-0999">Mitochondrion inner membrane</keyword>
<keyword evidence="4 12" id="KW-0547">Nucleotide-binding</keyword>
<keyword evidence="7 12" id="KW-0067">ATP-binding</keyword>
<keyword evidence="16" id="KW-1185">Reference proteome</keyword>
<keyword evidence="9" id="KW-0496">Mitochondrion</keyword>
<dbReference type="EMBL" id="MU007009">
    <property type="protein sequence ID" value="KAF2436886.1"/>
    <property type="molecule type" value="Genomic_DNA"/>
</dbReference>
<evidence type="ECO:0000256" key="2">
    <source>
        <dbReference type="ARBA" id="ARBA00007448"/>
    </source>
</evidence>
<evidence type="ECO:0000256" key="4">
    <source>
        <dbReference type="ARBA" id="ARBA00022741"/>
    </source>
</evidence>
<dbReference type="Pfam" id="PF08740">
    <property type="entry name" value="BCS1_N"/>
    <property type="match status" value="1"/>
</dbReference>
<dbReference type="SMART" id="SM00382">
    <property type="entry name" value="AAA"/>
    <property type="match status" value="1"/>
</dbReference>
<comment type="subcellular location">
    <subcellularLocation>
        <location evidence="1">Mitochondrion inner membrane</location>
        <topology evidence="1">Single-pass membrane protein</topology>
    </subcellularLocation>
</comment>
<evidence type="ECO:0000256" key="5">
    <source>
        <dbReference type="ARBA" id="ARBA00022792"/>
    </source>
</evidence>
<dbReference type="OrthoDB" id="10251412at2759"/>
<evidence type="ECO:0000256" key="12">
    <source>
        <dbReference type="RuleBase" id="RU003651"/>
    </source>
</evidence>
<comment type="similarity">
    <text evidence="2">Belongs to the AAA ATPase family. BCS1 subfamily.</text>
</comment>
<dbReference type="SMART" id="SM01024">
    <property type="entry name" value="BCS1_N"/>
    <property type="match status" value="1"/>
</dbReference>
<reference evidence="15" key="1">
    <citation type="journal article" date="2020" name="Stud. Mycol.">
        <title>101 Dothideomycetes genomes: a test case for predicting lifestyles and emergence of pathogens.</title>
        <authorList>
            <person name="Haridas S."/>
            <person name="Albert R."/>
            <person name="Binder M."/>
            <person name="Bloem J."/>
            <person name="Labutti K."/>
            <person name="Salamov A."/>
            <person name="Andreopoulos B."/>
            <person name="Baker S."/>
            <person name="Barry K."/>
            <person name="Bills G."/>
            <person name="Bluhm B."/>
            <person name="Cannon C."/>
            <person name="Castanera R."/>
            <person name="Culley D."/>
            <person name="Daum C."/>
            <person name="Ezra D."/>
            <person name="Gonzalez J."/>
            <person name="Henrissat B."/>
            <person name="Kuo A."/>
            <person name="Liang C."/>
            <person name="Lipzen A."/>
            <person name="Lutzoni F."/>
            <person name="Magnuson J."/>
            <person name="Mondo S."/>
            <person name="Nolan M."/>
            <person name="Ohm R."/>
            <person name="Pangilinan J."/>
            <person name="Park H.-J."/>
            <person name="Ramirez L."/>
            <person name="Alfaro M."/>
            <person name="Sun H."/>
            <person name="Tritt A."/>
            <person name="Yoshinaga Y."/>
            <person name="Zwiers L.-H."/>
            <person name="Turgeon B."/>
            <person name="Goodwin S."/>
            <person name="Spatafora J."/>
            <person name="Crous P."/>
            <person name="Grigoriev I."/>
        </authorList>
    </citation>
    <scope>NUCLEOTIDE SEQUENCE</scope>
    <source>
        <strain evidence="15">CBS 130266</strain>
    </source>
</reference>
<dbReference type="GO" id="GO:0005524">
    <property type="term" value="F:ATP binding"/>
    <property type="evidence" value="ECO:0007669"/>
    <property type="project" value="UniProtKB-KW"/>
</dbReference>
<evidence type="ECO:0000256" key="8">
    <source>
        <dbReference type="ARBA" id="ARBA00022989"/>
    </source>
</evidence>
<evidence type="ECO:0000256" key="9">
    <source>
        <dbReference type="ARBA" id="ARBA00023128"/>
    </source>
</evidence>
<dbReference type="InterPro" id="IPR050747">
    <property type="entry name" value="Mitochondrial_chaperone_BCS1"/>
</dbReference>
<keyword evidence="6 15" id="KW-0378">Hydrolase</keyword>
<evidence type="ECO:0000259" key="13">
    <source>
        <dbReference type="SMART" id="SM00382"/>
    </source>
</evidence>
<dbReference type="AlphaFoldDB" id="A0A9P4P5H7"/>
<evidence type="ECO:0000313" key="16">
    <source>
        <dbReference type="Proteomes" id="UP000800235"/>
    </source>
</evidence>
<dbReference type="InterPro" id="IPR003959">
    <property type="entry name" value="ATPase_AAA_core"/>
</dbReference>
<evidence type="ECO:0000256" key="10">
    <source>
        <dbReference type="ARBA" id="ARBA00023136"/>
    </source>
</evidence>
<comment type="caution">
    <text evidence="15">The sequence shown here is derived from an EMBL/GenBank/DDBJ whole genome shotgun (WGS) entry which is preliminary data.</text>
</comment>
<dbReference type="InterPro" id="IPR057495">
    <property type="entry name" value="AAA_lid_BCS1"/>
</dbReference>
<evidence type="ECO:0000256" key="7">
    <source>
        <dbReference type="ARBA" id="ARBA00022840"/>
    </source>
</evidence>
<accession>A0A9P4P5H7</accession>
<keyword evidence="10" id="KW-0472">Membrane</keyword>
<evidence type="ECO:0000313" key="15">
    <source>
        <dbReference type="EMBL" id="KAF2436886.1"/>
    </source>
</evidence>
<evidence type="ECO:0000259" key="14">
    <source>
        <dbReference type="SMART" id="SM01024"/>
    </source>
</evidence>
<keyword evidence="8" id="KW-1133">Transmembrane helix</keyword>
<dbReference type="Proteomes" id="UP000800235">
    <property type="component" value="Unassembled WGS sequence"/>
</dbReference>
<dbReference type="Pfam" id="PF00004">
    <property type="entry name" value="AAA"/>
    <property type="match status" value="2"/>
</dbReference>
<feature type="domain" description="AAA+ ATPase" evidence="13">
    <location>
        <begin position="288"/>
        <end position="460"/>
    </location>
</feature>
<dbReference type="GO" id="GO:0016887">
    <property type="term" value="F:ATP hydrolysis activity"/>
    <property type="evidence" value="ECO:0007669"/>
    <property type="project" value="InterPro"/>
</dbReference>
<sequence>MDIKKLRLVLNSTGEAGNLSQLNLAPNLLETFIPGYGLISKFILDTFGFDIGVVVSAGLLIFATGTAWKYVSKLAWTFLNQYLVASVYFDDHDDLFPSVLAWIADQRVGRVARRLKAVSKQGSSPEEDDVGEMDNDPAELFHFGRWAAKVPPKYEPYFGSYQFTFGYRFFIFERGKREKSSSPWQPRSEEEHIVLKTFGWSTAPIKALLVHIKQWSIERENSITVIKRPQSKEIRRYQGAWSRVTSRPSRPMETVVLDPEQKEALIADVNEYLSPASPRWYAVRGIPYRRGYLFYGPPGTGKSSLSFALAGLFGLNIFVISLLEPTLTESDLMQLFNNLPRRCIVLLEDIDTAGLAREEEKLDDTTKDKKEEKDEKFSAADLAKELRKTAGGGRRGGGGGGGSDDLKPGISLSGLLNAIDGVASHEGRVLVMTTNHPEKLDSALIRPGRVDMQVAFTLATKHQTREIFSRMYSTDHDTGPKKSVIGITVTSNGHSPNGTAGKLLTNNHKIGEAYTRDEIEELADKFADLVPEGKFSPAEVQNFLITRKKDPQRAMDDVALWRDQLLEAKERKSKIVFVQ</sequence>
<dbReference type="Gene3D" id="3.40.50.300">
    <property type="entry name" value="P-loop containing nucleotide triphosphate hydrolases"/>
    <property type="match status" value="1"/>
</dbReference>
<dbReference type="InterPro" id="IPR027417">
    <property type="entry name" value="P-loop_NTPase"/>
</dbReference>
<dbReference type="Pfam" id="PF25426">
    <property type="entry name" value="AAA_lid_BCS1"/>
    <property type="match status" value="1"/>
</dbReference>
<proteinExistence type="inferred from homology"/>
<dbReference type="SUPFAM" id="SSF52540">
    <property type="entry name" value="P-loop containing nucleoside triphosphate hydrolases"/>
    <property type="match status" value="1"/>
</dbReference>
<dbReference type="InterPro" id="IPR014851">
    <property type="entry name" value="BCS1_N"/>
</dbReference>
<evidence type="ECO:0000256" key="3">
    <source>
        <dbReference type="ARBA" id="ARBA00022692"/>
    </source>
</evidence>
<dbReference type="InterPro" id="IPR003960">
    <property type="entry name" value="ATPase_AAA_CS"/>
</dbReference>
<dbReference type="InterPro" id="IPR003593">
    <property type="entry name" value="AAA+_ATPase"/>
</dbReference>
<protein>
    <submittedName>
        <fullName evidence="15">P-loop containing nucleoside triphosphate hydrolase protein</fullName>
    </submittedName>
</protein>
<dbReference type="PROSITE" id="PS00674">
    <property type="entry name" value="AAA"/>
    <property type="match status" value="1"/>
</dbReference>
<gene>
    <name evidence="15" type="ORF">EJ08DRAFT_577340</name>
</gene>
<name>A0A9P4P5H7_9PEZI</name>
<evidence type="ECO:0000256" key="6">
    <source>
        <dbReference type="ARBA" id="ARBA00022801"/>
    </source>
</evidence>
<organism evidence="15 16">
    <name type="scientific">Tothia fuscella</name>
    <dbReference type="NCBI Taxonomy" id="1048955"/>
    <lineage>
        <taxon>Eukaryota</taxon>
        <taxon>Fungi</taxon>
        <taxon>Dikarya</taxon>
        <taxon>Ascomycota</taxon>
        <taxon>Pezizomycotina</taxon>
        <taxon>Dothideomycetes</taxon>
        <taxon>Pleosporomycetidae</taxon>
        <taxon>Venturiales</taxon>
        <taxon>Cylindrosympodiaceae</taxon>
        <taxon>Tothia</taxon>
    </lineage>
</organism>
<comment type="catalytic activity">
    <reaction evidence="11">
        <text>ATP + H2O = ADP + phosphate + H(+)</text>
        <dbReference type="Rhea" id="RHEA:13065"/>
        <dbReference type="ChEBI" id="CHEBI:15377"/>
        <dbReference type="ChEBI" id="CHEBI:15378"/>
        <dbReference type="ChEBI" id="CHEBI:30616"/>
        <dbReference type="ChEBI" id="CHEBI:43474"/>
        <dbReference type="ChEBI" id="CHEBI:456216"/>
    </reaction>
    <physiologicalReaction direction="left-to-right" evidence="11">
        <dbReference type="Rhea" id="RHEA:13066"/>
    </physiologicalReaction>
</comment>
<feature type="domain" description="BCS1 N-terminal" evidence="14">
    <location>
        <begin position="57"/>
        <end position="255"/>
    </location>
</feature>